<dbReference type="RefSeq" id="WP_194075522.1">
    <property type="nucleotide sequence ID" value="NZ_CP061839.1"/>
</dbReference>
<name>A0A7S7AVS9_9SPIR</name>
<reference evidence="1 2" key="1">
    <citation type="submission" date="2020-09" db="EMBL/GenBank/DDBJ databases">
        <title>Characterization of Treponema spp. from bovine digital dermatitis in Korea.</title>
        <authorList>
            <person name="Espiritu H.M."/>
            <person name="Cho Y.I."/>
            <person name="Mamuad L."/>
        </authorList>
    </citation>
    <scope>NUCLEOTIDE SEQUENCE [LARGE SCALE GENOMIC DNA]</scope>
    <source>
        <strain evidence="1 2">KS1</strain>
    </source>
</reference>
<sequence>MTNKKLLLLLITTIYIIFNLSAETITEEFVNKASGKTIIYKGEDYRGEGTFFLKNEAKLITIVTTEIRYGPMVNWFGNDIAEIFIPHGNPFNSSFLFNTRTLKLSDMLNNLIAVFPEQDIVVYTDFENFYFARINSQEILQKIHINGIEGSYMALRHYFNILIQNDVIKIGVKYEPYTYKDLETYKYYDFKKEF</sequence>
<proteinExistence type="predicted"/>
<dbReference type="EMBL" id="CP061839">
    <property type="protein sequence ID" value="QOW59886.1"/>
    <property type="molecule type" value="Genomic_DNA"/>
</dbReference>
<evidence type="ECO:0000313" key="1">
    <source>
        <dbReference type="EMBL" id="QOW59886.1"/>
    </source>
</evidence>
<organism evidence="1 2">
    <name type="scientific">Treponema pedis</name>
    <dbReference type="NCBI Taxonomy" id="409322"/>
    <lineage>
        <taxon>Bacteria</taxon>
        <taxon>Pseudomonadati</taxon>
        <taxon>Spirochaetota</taxon>
        <taxon>Spirochaetia</taxon>
        <taxon>Spirochaetales</taxon>
        <taxon>Treponemataceae</taxon>
        <taxon>Treponema</taxon>
    </lineage>
</organism>
<dbReference type="Proteomes" id="UP000593915">
    <property type="component" value="Chromosome"/>
</dbReference>
<protein>
    <submittedName>
        <fullName evidence="1">Uncharacterized protein</fullName>
    </submittedName>
</protein>
<dbReference type="AlphaFoldDB" id="A0A7S7AVS9"/>
<gene>
    <name evidence="1" type="ORF">IFE08_08415</name>
</gene>
<evidence type="ECO:0000313" key="2">
    <source>
        <dbReference type="Proteomes" id="UP000593915"/>
    </source>
</evidence>
<accession>A0A7S7AVS9</accession>